<dbReference type="EMBL" id="JANPWB010000012">
    <property type="protein sequence ID" value="KAJ1116120.1"/>
    <property type="molecule type" value="Genomic_DNA"/>
</dbReference>
<protein>
    <submittedName>
        <fullName evidence="2">Uncharacterized protein</fullName>
    </submittedName>
</protein>
<name>A0AAV7NTF4_PLEWA</name>
<feature type="region of interest" description="Disordered" evidence="1">
    <location>
        <begin position="144"/>
        <end position="180"/>
    </location>
</feature>
<evidence type="ECO:0000313" key="3">
    <source>
        <dbReference type="Proteomes" id="UP001066276"/>
    </source>
</evidence>
<proteinExistence type="predicted"/>
<keyword evidence="3" id="KW-1185">Reference proteome</keyword>
<evidence type="ECO:0000313" key="2">
    <source>
        <dbReference type="EMBL" id="KAJ1116120.1"/>
    </source>
</evidence>
<reference evidence="2" key="1">
    <citation type="journal article" date="2022" name="bioRxiv">
        <title>Sequencing and chromosome-scale assembly of the giantPleurodeles waltlgenome.</title>
        <authorList>
            <person name="Brown T."/>
            <person name="Elewa A."/>
            <person name="Iarovenko S."/>
            <person name="Subramanian E."/>
            <person name="Araus A.J."/>
            <person name="Petzold A."/>
            <person name="Susuki M."/>
            <person name="Suzuki K.-i.T."/>
            <person name="Hayashi T."/>
            <person name="Toyoda A."/>
            <person name="Oliveira C."/>
            <person name="Osipova E."/>
            <person name="Leigh N.D."/>
            <person name="Simon A."/>
            <person name="Yun M.H."/>
        </authorList>
    </citation>
    <scope>NUCLEOTIDE SEQUENCE</scope>
    <source>
        <strain evidence="2">20211129_DDA</strain>
        <tissue evidence="2">Liver</tissue>
    </source>
</reference>
<comment type="caution">
    <text evidence="2">The sequence shown here is derived from an EMBL/GenBank/DDBJ whole genome shotgun (WGS) entry which is preliminary data.</text>
</comment>
<evidence type="ECO:0000256" key="1">
    <source>
        <dbReference type="SAM" id="MobiDB-lite"/>
    </source>
</evidence>
<accession>A0AAV7NTF4</accession>
<dbReference type="AlphaFoldDB" id="A0AAV7NTF4"/>
<sequence>MCNLARGLQDLRGNYRARHKVFYDQASLSQDRKGNYWACHEPQNEAAGEWKVRGPFRLHRLATRCPGSLFVGTESERSGEAQDGSRHLAFETGARIELSGSAVRTAHSSGSPVCPQSPELTPGGYGARRTAESLVRTRLSLSYRAEESRARLWPPETTGGGKSERQLPGPEAENKIGGAP</sequence>
<organism evidence="2 3">
    <name type="scientific">Pleurodeles waltl</name>
    <name type="common">Iberian ribbed newt</name>
    <dbReference type="NCBI Taxonomy" id="8319"/>
    <lineage>
        <taxon>Eukaryota</taxon>
        <taxon>Metazoa</taxon>
        <taxon>Chordata</taxon>
        <taxon>Craniata</taxon>
        <taxon>Vertebrata</taxon>
        <taxon>Euteleostomi</taxon>
        <taxon>Amphibia</taxon>
        <taxon>Batrachia</taxon>
        <taxon>Caudata</taxon>
        <taxon>Salamandroidea</taxon>
        <taxon>Salamandridae</taxon>
        <taxon>Pleurodelinae</taxon>
        <taxon>Pleurodeles</taxon>
    </lineage>
</organism>
<dbReference type="Proteomes" id="UP001066276">
    <property type="component" value="Chromosome 8"/>
</dbReference>
<gene>
    <name evidence="2" type="ORF">NDU88_004339</name>
</gene>
<feature type="region of interest" description="Disordered" evidence="1">
    <location>
        <begin position="106"/>
        <end position="129"/>
    </location>
</feature>